<dbReference type="AlphaFoldDB" id="A0A5S5BWU0"/>
<keyword evidence="3" id="KW-1185">Reference proteome</keyword>
<feature type="transmembrane region" description="Helical" evidence="1">
    <location>
        <begin position="93"/>
        <end position="112"/>
    </location>
</feature>
<reference evidence="2 3" key="1">
    <citation type="submission" date="2019-07" db="EMBL/GenBank/DDBJ databases">
        <title>Genomic Encyclopedia of Archaeal and Bacterial Type Strains, Phase II (KMG-II): from individual species to whole genera.</title>
        <authorList>
            <person name="Goeker M."/>
        </authorList>
    </citation>
    <scope>NUCLEOTIDE SEQUENCE [LARGE SCALE GENOMIC DNA]</scope>
    <source>
        <strain evidence="2 3">DSM 17527</strain>
    </source>
</reference>
<dbReference type="Proteomes" id="UP000324376">
    <property type="component" value="Unassembled WGS sequence"/>
</dbReference>
<gene>
    <name evidence="2" type="ORF">BD809_10851</name>
</gene>
<evidence type="ECO:0000256" key="1">
    <source>
        <dbReference type="SAM" id="Phobius"/>
    </source>
</evidence>
<name>A0A5S5BWU0_9FLAO</name>
<feature type="transmembrane region" description="Helical" evidence="1">
    <location>
        <begin position="63"/>
        <end position="81"/>
    </location>
</feature>
<evidence type="ECO:0000313" key="2">
    <source>
        <dbReference type="EMBL" id="TYP71641.1"/>
    </source>
</evidence>
<keyword evidence="1" id="KW-1133">Transmembrane helix</keyword>
<evidence type="ECO:0000313" key="3">
    <source>
        <dbReference type="Proteomes" id="UP000324376"/>
    </source>
</evidence>
<dbReference type="EMBL" id="VNHU01000008">
    <property type="protein sequence ID" value="TYP71641.1"/>
    <property type="molecule type" value="Genomic_DNA"/>
</dbReference>
<comment type="caution">
    <text evidence="2">The sequence shown here is derived from an EMBL/GenBank/DDBJ whole genome shotgun (WGS) entry which is preliminary data.</text>
</comment>
<organism evidence="2 3">
    <name type="scientific">Aquimarina intermedia</name>
    <dbReference type="NCBI Taxonomy" id="350814"/>
    <lineage>
        <taxon>Bacteria</taxon>
        <taxon>Pseudomonadati</taxon>
        <taxon>Bacteroidota</taxon>
        <taxon>Flavobacteriia</taxon>
        <taxon>Flavobacteriales</taxon>
        <taxon>Flavobacteriaceae</taxon>
        <taxon>Aquimarina</taxon>
    </lineage>
</organism>
<sequence>MILKLLFALIFTNIIGIIYDLIQGTRNITKKKFYLYSSPKILMMVFIRNIISSLKFLTLNKRLILDSLATIFFVSTIYFLINFQADNLKTKLIFLFISSFVFWSIAYAFVSITSDFFYNGNPTKFSEKELKIISGEATLIDKIILFFQNLLASLLSFNIYILAGITTTYTYFIGNWF</sequence>
<keyword evidence="1" id="KW-0472">Membrane</keyword>
<feature type="transmembrane region" description="Helical" evidence="1">
    <location>
        <begin position="6"/>
        <end position="22"/>
    </location>
</feature>
<protein>
    <submittedName>
        <fullName evidence="2">Uncharacterized protein</fullName>
    </submittedName>
</protein>
<feature type="transmembrane region" description="Helical" evidence="1">
    <location>
        <begin position="150"/>
        <end position="172"/>
    </location>
</feature>
<accession>A0A5S5BWU0</accession>
<dbReference type="RefSeq" id="WP_148783241.1">
    <property type="nucleotide sequence ID" value="NZ_VNHU01000008.1"/>
</dbReference>
<proteinExistence type="predicted"/>
<keyword evidence="1" id="KW-0812">Transmembrane</keyword>